<gene>
    <name evidence="1" type="ORF">M1O15_09130</name>
</gene>
<dbReference type="Proteomes" id="UP001522868">
    <property type="component" value="Unassembled WGS sequence"/>
</dbReference>
<dbReference type="RefSeq" id="WP_248632764.1">
    <property type="nucleotide sequence ID" value="NZ_JALPTH010000006.1"/>
</dbReference>
<accession>A0ABT0I8B5</accession>
<organism evidence="1 2">
    <name type="scientific">Streptomyces lichenis</name>
    <dbReference type="NCBI Taxonomy" id="2306967"/>
    <lineage>
        <taxon>Bacteria</taxon>
        <taxon>Bacillati</taxon>
        <taxon>Actinomycetota</taxon>
        <taxon>Actinomycetes</taxon>
        <taxon>Kitasatosporales</taxon>
        <taxon>Streptomycetaceae</taxon>
        <taxon>Streptomyces</taxon>
    </lineage>
</organism>
<evidence type="ECO:0000313" key="1">
    <source>
        <dbReference type="EMBL" id="MCK8677551.1"/>
    </source>
</evidence>
<dbReference type="EMBL" id="JALPTH010000006">
    <property type="protein sequence ID" value="MCK8677551.1"/>
    <property type="molecule type" value="Genomic_DNA"/>
</dbReference>
<proteinExistence type="predicted"/>
<protein>
    <submittedName>
        <fullName evidence="1">Uncharacterized protein</fullName>
    </submittedName>
</protein>
<sequence length="71" mass="7821">MAATLTPYEIIEELPTDAEFRAFTDGLRERLLEAAEDLNLKPVEEFVQRYSDMITERLDAGKASTADGGGA</sequence>
<keyword evidence="2" id="KW-1185">Reference proteome</keyword>
<comment type="caution">
    <text evidence="1">The sequence shown here is derived from an EMBL/GenBank/DDBJ whole genome shotgun (WGS) entry which is preliminary data.</text>
</comment>
<name>A0ABT0I8B5_9ACTN</name>
<evidence type="ECO:0000313" key="2">
    <source>
        <dbReference type="Proteomes" id="UP001522868"/>
    </source>
</evidence>
<reference evidence="1 2" key="1">
    <citation type="submission" date="2022-04" db="EMBL/GenBank/DDBJ databases">
        <title>Streptomyces sp. nov. LCR6-01 isolated from Lichen of Dirinaria sp.</title>
        <authorList>
            <person name="Kanchanasin P."/>
            <person name="Tanasupawat S."/>
            <person name="Phongsopitanun W."/>
        </authorList>
    </citation>
    <scope>NUCLEOTIDE SEQUENCE [LARGE SCALE GENOMIC DNA]</scope>
    <source>
        <strain evidence="1 2">LCR6-01</strain>
    </source>
</reference>